<gene>
    <name evidence="2" type="ORF">TIFTF001_032753</name>
</gene>
<dbReference type="EMBL" id="BTGU01000156">
    <property type="protein sequence ID" value="GMN63679.1"/>
    <property type="molecule type" value="Genomic_DNA"/>
</dbReference>
<dbReference type="AlphaFoldDB" id="A0AA88J692"/>
<reference evidence="2" key="1">
    <citation type="submission" date="2023-07" db="EMBL/GenBank/DDBJ databases">
        <title>draft genome sequence of fig (Ficus carica).</title>
        <authorList>
            <person name="Takahashi T."/>
            <person name="Nishimura K."/>
        </authorList>
    </citation>
    <scope>NUCLEOTIDE SEQUENCE</scope>
</reference>
<comment type="caution">
    <text evidence="2">The sequence shown here is derived from an EMBL/GenBank/DDBJ whole genome shotgun (WGS) entry which is preliminary data.</text>
</comment>
<feature type="transmembrane region" description="Helical" evidence="1">
    <location>
        <begin position="95"/>
        <end position="115"/>
    </location>
</feature>
<name>A0AA88J692_FICCA</name>
<keyword evidence="3" id="KW-1185">Reference proteome</keyword>
<accession>A0AA88J692</accession>
<evidence type="ECO:0000313" key="2">
    <source>
        <dbReference type="EMBL" id="GMN63679.1"/>
    </source>
</evidence>
<evidence type="ECO:0000313" key="3">
    <source>
        <dbReference type="Proteomes" id="UP001187192"/>
    </source>
</evidence>
<dbReference type="Proteomes" id="UP001187192">
    <property type="component" value="Unassembled WGS sequence"/>
</dbReference>
<keyword evidence="1" id="KW-0472">Membrane</keyword>
<evidence type="ECO:0000256" key="1">
    <source>
        <dbReference type="SAM" id="Phobius"/>
    </source>
</evidence>
<keyword evidence="1" id="KW-0812">Transmembrane</keyword>
<sequence length="116" mass="12791">MVASHNAKYRLFSELSRMNLVHCSSCIDVEISGATIDSMTVKWKPSSRPSWKWSCFHDGLVEVVNLDLRLPRSISLCNLGLTITARSLLEISVSAANFSLFAIYTAVTAISTLLVI</sequence>
<keyword evidence="1" id="KW-1133">Transmembrane helix</keyword>
<protein>
    <submittedName>
        <fullName evidence="2">Uncharacterized protein</fullName>
    </submittedName>
</protein>
<organism evidence="2 3">
    <name type="scientific">Ficus carica</name>
    <name type="common">Common fig</name>
    <dbReference type="NCBI Taxonomy" id="3494"/>
    <lineage>
        <taxon>Eukaryota</taxon>
        <taxon>Viridiplantae</taxon>
        <taxon>Streptophyta</taxon>
        <taxon>Embryophyta</taxon>
        <taxon>Tracheophyta</taxon>
        <taxon>Spermatophyta</taxon>
        <taxon>Magnoliopsida</taxon>
        <taxon>eudicotyledons</taxon>
        <taxon>Gunneridae</taxon>
        <taxon>Pentapetalae</taxon>
        <taxon>rosids</taxon>
        <taxon>fabids</taxon>
        <taxon>Rosales</taxon>
        <taxon>Moraceae</taxon>
        <taxon>Ficeae</taxon>
        <taxon>Ficus</taxon>
    </lineage>
</organism>
<proteinExistence type="predicted"/>